<accession>A0ABQ3I3D0</accession>
<dbReference type="Proteomes" id="UP000620550">
    <property type="component" value="Unassembled WGS sequence"/>
</dbReference>
<comment type="caution">
    <text evidence="1">The sequence shown here is derived from an EMBL/GenBank/DDBJ whole genome shotgun (WGS) entry which is preliminary data.</text>
</comment>
<evidence type="ECO:0008006" key="3">
    <source>
        <dbReference type="Google" id="ProtNLM"/>
    </source>
</evidence>
<name>A0ABQ3I3D0_9SPHI</name>
<protein>
    <recommendedName>
        <fullName evidence="3">DUF5117 domain-containing protein</fullName>
    </recommendedName>
</protein>
<evidence type="ECO:0000313" key="2">
    <source>
        <dbReference type="Proteomes" id="UP000620550"/>
    </source>
</evidence>
<keyword evidence="2" id="KW-1185">Reference proteome</keyword>
<reference evidence="2" key="1">
    <citation type="journal article" date="2019" name="Int. J. Syst. Evol. Microbiol.">
        <title>The Global Catalogue of Microorganisms (GCM) 10K type strain sequencing project: providing services to taxonomists for standard genome sequencing and annotation.</title>
        <authorList>
            <consortium name="The Broad Institute Genomics Platform"/>
            <consortium name="The Broad Institute Genome Sequencing Center for Infectious Disease"/>
            <person name="Wu L."/>
            <person name="Ma J."/>
        </authorList>
    </citation>
    <scope>NUCLEOTIDE SEQUENCE [LARGE SCALE GENOMIC DNA]</scope>
    <source>
        <strain evidence="2">CGMCC 1.12966</strain>
    </source>
</reference>
<gene>
    <name evidence="1" type="ORF">GCM10017764_32000</name>
</gene>
<evidence type="ECO:0000313" key="1">
    <source>
        <dbReference type="EMBL" id="GHE46381.1"/>
    </source>
</evidence>
<proteinExistence type="predicted"/>
<dbReference type="RefSeq" id="WP_189627724.1">
    <property type="nucleotide sequence ID" value="NZ_BNAF01000014.1"/>
</dbReference>
<organism evidence="1 2">
    <name type="scientific">Sphingobacterium griseoflavum</name>
    <dbReference type="NCBI Taxonomy" id="1474952"/>
    <lineage>
        <taxon>Bacteria</taxon>
        <taxon>Pseudomonadati</taxon>
        <taxon>Bacteroidota</taxon>
        <taxon>Sphingobacteriia</taxon>
        <taxon>Sphingobacteriales</taxon>
        <taxon>Sphingobacteriaceae</taxon>
        <taxon>Sphingobacterium</taxon>
    </lineage>
</organism>
<dbReference type="EMBL" id="BNAF01000014">
    <property type="protein sequence ID" value="GHE46381.1"/>
    <property type="molecule type" value="Genomic_DNA"/>
</dbReference>
<sequence>MKRYLIGIILFVVGVSAFAQKTTKINLESLANVETDGDLGEWPALIDVAQDGNWLYQLAKDDRYIHVAIVVRNPLLQQMAARHGIVFSVISNGKNKRPTQFIFPFPDAEVKRAIQHEEHMQRDDDKKKLIERSRGYYVQGFLEIPDGLLSFENTYGLAAKATLLADALVYEARIPIASLDLQVTPTKLKIEINDGFSLLPAAKRQSAATRYSYGTIRPAEAKPKAKQTRAVLLETTIQ</sequence>